<name>A0AAD4BZ65_BOLED</name>
<keyword evidence="3" id="KW-1185">Reference proteome</keyword>
<gene>
    <name evidence="2" type="ORF">L210DRAFT_3313212</name>
</gene>
<dbReference type="Proteomes" id="UP001194468">
    <property type="component" value="Unassembled WGS sequence"/>
</dbReference>
<evidence type="ECO:0000259" key="1">
    <source>
        <dbReference type="Pfam" id="PF20209"/>
    </source>
</evidence>
<evidence type="ECO:0000313" key="2">
    <source>
        <dbReference type="EMBL" id="KAF8443786.1"/>
    </source>
</evidence>
<reference evidence="2" key="2">
    <citation type="journal article" date="2020" name="Nat. Commun.">
        <title>Large-scale genome sequencing of mycorrhizal fungi provides insights into the early evolution of symbiotic traits.</title>
        <authorList>
            <person name="Miyauchi S."/>
            <person name="Kiss E."/>
            <person name="Kuo A."/>
            <person name="Drula E."/>
            <person name="Kohler A."/>
            <person name="Sanchez-Garcia M."/>
            <person name="Morin E."/>
            <person name="Andreopoulos B."/>
            <person name="Barry K.W."/>
            <person name="Bonito G."/>
            <person name="Buee M."/>
            <person name="Carver A."/>
            <person name="Chen C."/>
            <person name="Cichocki N."/>
            <person name="Clum A."/>
            <person name="Culley D."/>
            <person name="Crous P.W."/>
            <person name="Fauchery L."/>
            <person name="Girlanda M."/>
            <person name="Hayes R.D."/>
            <person name="Keri Z."/>
            <person name="LaButti K."/>
            <person name="Lipzen A."/>
            <person name="Lombard V."/>
            <person name="Magnuson J."/>
            <person name="Maillard F."/>
            <person name="Murat C."/>
            <person name="Nolan M."/>
            <person name="Ohm R.A."/>
            <person name="Pangilinan J."/>
            <person name="Pereira M.F."/>
            <person name="Perotto S."/>
            <person name="Peter M."/>
            <person name="Pfister S."/>
            <person name="Riley R."/>
            <person name="Sitrit Y."/>
            <person name="Stielow J.B."/>
            <person name="Szollosi G."/>
            <person name="Zifcakova L."/>
            <person name="Stursova M."/>
            <person name="Spatafora J.W."/>
            <person name="Tedersoo L."/>
            <person name="Vaario L.M."/>
            <person name="Yamada A."/>
            <person name="Yan M."/>
            <person name="Wang P."/>
            <person name="Xu J."/>
            <person name="Bruns T."/>
            <person name="Baldrian P."/>
            <person name="Vilgalys R."/>
            <person name="Dunand C."/>
            <person name="Henrissat B."/>
            <person name="Grigoriev I.V."/>
            <person name="Hibbett D."/>
            <person name="Nagy L.G."/>
            <person name="Martin F.M."/>
        </authorList>
    </citation>
    <scope>NUCLEOTIDE SEQUENCE</scope>
    <source>
        <strain evidence="2">BED1</strain>
    </source>
</reference>
<feature type="non-terminal residue" evidence="2">
    <location>
        <position position="168"/>
    </location>
</feature>
<reference evidence="2" key="1">
    <citation type="submission" date="2019-10" db="EMBL/GenBank/DDBJ databases">
        <authorList>
            <consortium name="DOE Joint Genome Institute"/>
            <person name="Kuo A."/>
            <person name="Miyauchi S."/>
            <person name="Kiss E."/>
            <person name="Drula E."/>
            <person name="Kohler A."/>
            <person name="Sanchez-Garcia M."/>
            <person name="Andreopoulos B."/>
            <person name="Barry K.W."/>
            <person name="Bonito G."/>
            <person name="Buee M."/>
            <person name="Carver A."/>
            <person name="Chen C."/>
            <person name="Cichocki N."/>
            <person name="Clum A."/>
            <person name="Culley D."/>
            <person name="Crous P.W."/>
            <person name="Fauchery L."/>
            <person name="Girlanda M."/>
            <person name="Hayes R."/>
            <person name="Keri Z."/>
            <person name="LaButti K."/>
            <person name="Lipzen A."/>
            <person name="Lombard V."/>
            <person name="Magnuson J."/>
            <person name="Maillard F."/>
            <person name="Morin E."/>
            <person name="Murat C."/>
            <person name="Nolan M."/>
            <person name="Ohm R."/>
            <person name="Pangilinan J."/>
            <person name="Pereira M."/>
            <person name="Perotto S."/>
            <person name="Peter M."/>
            <person name="Riley R."/>
            <person name="Sitrit Y."/>
            <person name="Stielow B."/>
            <person name="Szollosi G."/>
            <person name="Zifcakova L."/>
            <person name="Stursova M."/>
            <person name="Spatafora J.W."/>
            <person name="Tedersoo L."/>
            <person name="Vaario L.-M."/>
            <person name="Yamada A."/>
            <person name="Yan M."/>
            <person name="Wang P."/>
            <person name="Xu J."/>
            <person name="Bruns T."/>
            <person name="Baldrian P."/>
            <person name="Vilgalys R."/>
            <person name="Henrissat B."/>
            <person name="Grigoriev I.V."/>
            <person name="Hibbett D."/>
            <person name="Nagy L.G."/>
            <person name="Martin F.M."/>
        </authorList>
    </citation>
    <scope>NUCLEOTIDE SEQUENCE</scope>
    <source>
        <strain evidence="2">BED1</strain>
    </source>
</reference>
<protein>
    <recommendedName>
        <fullName evidence="1">DUF6570 domain-containing protein</fullName>
    </recommendedName>
</protein>
<dbReference type="InterPro" id="IPR046700">
    <property type="entry name" value="DUF6570"/>
</dbReference>
<evidence type="ECO:0000313" key="3">
    <source>
        <dbReference type="Proteomes" id="UP001194468"/>
    </source>
</evidence>
<feature type="non-terminal residue" evidence="2">
    <location>
        <position position="1"/>
    </location>
</feature>
<feature type="domain" description="DUF6570" evidence="1">
    <location>
        <begin position="13"/>
        <end position="157"/>
    </location>
</feature>
<dbReference type="AlphaFoldDB" id="A0AAD4BZ65"/>
<comment type="caution">
    <text evidence="2">The sequence shown here is derived from an EMBL/GenBank/DDBJ whole genome shotgun (WGS) entry which is preliminary data.</text>
</comment>
<proteinExistence type="predicted"/>
<sequence>ICDECFRALQMDSIPKFALSNNLWLGEVPHELAMLTLPEQLLIARHYPWCYVVKLYPRDGYMTNPNSLQRGITGNVTLYNMNTEAIVSMLEGQLMPQPTVELASVLAITYIGKKKLPSSWLKSTFRVRRRVVYEALVWLKANNEIYQDIQISRERLETLPEDDIPVEI</sequence>
<dbReference type="Pfam" id="PF20209">
    <property type="entry name" value="DUF6570"/>
    <property type="match status" value="1"/>
</dbReference>
<dbReference type="EMBL" id="WHUW01000007">
    <property type="protein sequence ID" value="KAF8443786.1"/>
    <property type="molecule type" value="Genomic_DNA"/>
</dbReference>
<organism evidence="2 3">
    <name type="scientific">Boletus edulis BED1</name>
    <dbReference type="NCBI Taxonomy" id="1328754"/>
    <lineage>
        <taxon>Eukaryota</taxon>
        <taxon>Fungi</taxon>
        <taxon>Dikarya</taxon>
        <taxon>Basidiomycota</taxon>
        <taxon>Agaricomycotina</taxon>
        <taxon>Agaricomycetes</taxon>
        <taxon>Agaricomycetidae</taxon>
        <taxon>Boletales</taxon>
        <taxon>Boletineae</taxon>
        <taxon>Boletaceae</taxon>
        <taxon>Boletoideae</taxon>
        <taxon>Boletus</taxon>
    </lineage>
</organism>
<accession>A0AAD4BZ65</accession>